<gene>
    <name evidence="4" type="ORF">Q4481_08820</name>
</gene>
<evidence type="ECO:0000313" key="4">
    <source>
        <dbReference type="EMBL" id="MDO6964056.1"/>
    </source>
</evidence>
<organism evidence="4 5">
    <name type="scientific">Rhizobium alvei</name>
    <dbReference type="NCBI Taxonomy" id="1132659"/>
    <lineage>
        <taxon>Bacteria</taxon>
        <taxon>Pseudomonadati</taxon>
        <taxon>Pseudomonadota</taxon>
        <taxon>Alphaproteobacteria</taxon>
        <taxon>Hyphomicrobiales</taxon>
        <taxon>Rhizobiaceae</taxon>
        <taxon>Rhizobium/Agrobacterium group</taxon>
        <taxon>Rhizobium</taxon>
    </lineage>
</organism>
<dbReference type="Proteomes" id="UP001174932">
    <property type="component" value="Unassembled WGS sequence"/>
</dbReference>
<protein>
    <submittedName>
        <fullName evidence="4">Patatin-like phospholipase family protein</fullName>
    </submittedName>
</protein>
<dbReference type="RefSeq" id="WP_304375970.1">
    <property type="nucleotide sequence ID" value="NZ_JAUOZU010000006.1"/>
</dbReference>
<evidence type="ECO:0000256" key="1">
    <source>
        <dbReference type="ARBA" id="ARBA00023098"/>
    </source>
</evidence>
<keyword evidence="2" id="KW-0378">Hydrolase</keyword>
<feature type="short sequence motif" description="DGA/G" evidence="2">
    <location>
        <begin position="263"/>
        <end position="265"/>
    </location>
</feature>
<feature type="short sequence motif" description="GXSXG" evidence="2">
    <location>
        <begin position="117"/>
        <end position="121"/>
    </location>
</feature>
<dbReference type="InterPro" id="IPR002641">
    <property type="entry name" value="PNPLA_dom"/>
</dbReference>
<evidence type="ECO:0000256" key="2">
    <source>
        <dbReference type="PROSITE-ProRule" id="PRU01161"/>
    </source>
</evidence>
<comment type="caution">
    <text evidence="4">The sequence shown here is derived from an EMBL/GenBank/DDBJ whole genome shotgun (WGS) entry which is preliminary data.</text>
</comment>
<keyword evidence="5" id="KW-1185">Reference proteome</keyword>
<dbReference type="SUPFAM" id="SSF52151">
    <property type="entry name" value="FabD/lysophospholipase-like"/>
    <property type="match status" value="1"/>
</dbReference>
<keyword evidence="2" id="KW-0442">Lipid degradation</keyword>
<evidence type="ECO:0000259" key="3">
    <source>
        <dbReference type="PROSITE" id="PS51635"/>
    </source>
</evidence>
<feature type="active site" description="Proton acceptor" evidence="2">
    <location>
        <position position="263"/>
    </location>
</feature>
<name>A0ABT8YKK3_9HYPH</name>
<reference evidence="4" key="2">
    <citation type="submission" date="2023-07" db="EMBL/GenBank/DDBJ databases">
        <authorList>
            <person name="Shen H."/>
        </authorList>
    </citation>
    <scope>NUCLEOTIDE SEQUENCE</scope>
    <source>
        <strain evidence="4">TNR-22</strain>
    </source>
</reference>
<feature type="domain" description="PNPLA" evidence="3">
    <location>
        <begin position="84"/>
        <end position="279"/>
    </location>
</feature>
<dbReference type="InterPro" id="IPR016035">
    <property type="entry name" value="Acyl_Trfase/lysoPLipase"/>
</dbReference>
<evidence type="ECO:0000313" key="5">
    <source>
        <dbReference type="Proteomes" id="UP001174932"/>
    </source>
</evidence>
<accession>A0ABT8YKK3</accession>
<proteinExistence type="predicted"/>
<dbReference type="PROSITE" id="PS51635">
    <property type="entry name" value="PNPLA"/>
    <property type="match status" value="1"/>
</dbReference>
<dbReference type="EMBL" id="JAUOZU010000006">
    <property type="protein sequence ID" value="MDO6964056.1"/>
    <property type="molecule type" value="Genomic_DNA"/>
</dbReference>
<dbReference type="Pfam" id="PF01734">
    <property type="entry name" value="Patatin"/>
    <property type="match status" value="1"/>
</dbReference>
<feature type="short sequence motif" description="GXGXXG" evidence="2">
    <location>
        <begin position="88"/>
        <end position="93"/>
    </location>
</feature>
<reference evidence="4" key="1">
    <citation type="journal article" date="2015" name="Int. J. Syst. Evol. Microbiol.">
        <title>Rhizobium alvei sp. nov., isolated from a freshwater river.</title>
        <authorList>
            <person name="Sheu S.Y."/>
            <person name="Huang H.W."/>
            <person name="Young C.C."/>
            <person name="Chen W.M."/>
        </authorList>
    </citation>
    <scope>NUCLEOTIDE SEQUENCE</scope>
    <source>
        <strain evidence="4">TNR-22</strain>
    </source>
</reference>
<keyword evidence="1 2" id="KW-0443">Lipid metabolism</keyword>
<feature type="active site" description="Nucleophile" evidence="2">
    <location>
        <position position="119"/>
    </location>
</feature>
<sequence length="391" mass="42540">MVTNAHDDARSVRMAMVSMLLVIALLLSGCSPEARASYTAPEAEAATLVGFENVRTYLDAPLKGGDGDAAKWAPDNRKPKVDFLMISGGGAGGAFTVGILSAWSATGTRPKFDVVTGVSTGALIAPYAFLGEAYDQQLVKLYTSGTARNLVEARWMGTGLFQSSLLKPEPLRHLVNKYVTWPFLARIAAEHRKGRRLLILTTDLDTQRAVVWNMGEIAASGRMDSLSLFRDVLIASASIPGIFPAVRIKAQVAGRQIEEMHSDGGSASQVLTLPEQLIAEGGKLAQRKNQKINFYVIVNNALMPEFSTTPDQTLPVMARAYSILIKSQTRASLLALYGYAKRTGAEFHLASINKQIPYSVSDPFNTDYMRTVYAIGYAEMKNGTVWKDRPI</sequence>
<dbReference type="Gene3D" id="3.40.1090.10">
    <property type="entry name" value="Cytosolic phospholipase A2 catalytic domain"/>
    <property type="match status" value="1"/>
</dbReference>